<organism evidence="1 2">
    <name type="scientific">Panagrolaimus sp. ES5</name>
    <dbReference type="NCBI Taxonomy" id="591445"/>
    <lineage>
        <taxon>Eukaryota</taxon>
        <taxon>Metazoa</taxon>
        <taxon>Ecdysozoa</taxon>
        <taxon>Nematoda</taxon>
        <taxon>Chromadorea</taxon>
        <taxon>Rhabditida</taxon>
        <taxon>Tylenchina</taxon>
        <taxon>Panagrolaimomorpha</taxon>
        <taxon>Panagrolaimoidea</taxon>
        <taxon>Panagrolaimidae</taxon>
        <taxon>Panagrolaimus</taxon>
    </lineage>
</organism>
<accession>A0AC34GEQ9</accession>
<name>A0AC34GEQ9_9BILA</name>
<protein>
    <submittedName>
        <fullName evidence="2">Uncharacterized protein</fullName>
    </submittedName>
</protein>
<sequence length="154" mass="17907">MDYILFNPKTKEGYLKLVKTCKYLFLKNPVLLIDLMEHSKNECEGGRIMLEECLNLRNATLIPLDKIMAKFWLYDTLEISQTDKQKMDLFVSKIFRSEIKVLDLGFSTLIFDHFKVLCSGHVKRAKIGRVKYTDGTDVPIEKLAKFLPNVDKLE</sequence>
<evidence type="ECO:0000313" key="1">
    <source>
        <dbReference type="Proteomes" id="UP000887579"/>
    </source>
</evidence>
<proteinExistence type="predicted"/>
<evidence type="ECO:0000313" key="2">
    <source>
        <dbReference type="WBParaSite" id="ES5_v2.g28252.t1"/>
    </source>
</evidence>
<dbReference type="Proteomes" id="UP000887579">
    <property type="component" value="Unplaced"/>
</dbReference>
<reference evidence="2" key="1">
    <citation type="submission" date="2022-11" db="UniProtKB">
        <authorList>
            <consortium name="WormBaseParasite"/>
        </authorList>
    </citation>
    <scope>IDENTIFICATION</scope>
</reference>
<dbReference type="WBParaSite" id="ES5_v2.g28252.t1">
    <property type="protein sequence ID" value="ES5_v2.g28252.t1"/>
    <property type="gene ID" value="ES5_v2.g28252"/>
</dbReference>